<name>A0A9X2FCX3_9BACT</name>
<reference evidence="4" key="1">
    <citation type="submission" date="2022-06" db="EMBL/GenBank/DDBJ databases">
        <title>Aeoliella straminimaris, a novel planctomycete from sediments.</title>
        <authorList>
            <person name="Vitorino I.R."/>
            <person name="Lage O.M."/>
        </authorList>
    </citation>
    <scope>NUCLEOTIDE SEQUENCE</scope>
    <source>
        <strain evidence="4">ICT_H6.2</strain>
    </source>
</reference>
<feature type="active site" description="Proton donor/acceptor" evidence="3">
    <location>
        <position position="268"/>
    </location>
</feature>
<dbReference type="SUPFAM" id="SSF55486">
    <property type="entry name" value="Metalloproteases ('zincins'), catalytic domain"/>
    <property type="match status" value="1"/>
</dbReference>
<keyword evidence="1" id="KW-0482">Metalloprotease</keyword>
<dbReference type="EC" id="3.4.17.19" evidence="1"/>
<proteinExistence type="inferred from homology"/>
<feature type="binding site" evidence="2">
    <location>
        <position position="297"/>
    </location>
    <ligand>
        <name>Zn(2+)</name>
        <dbReference type="ChEBI" id="CHEBI:29105"/>
        <note>catalytic</note>
    </ligand>
</feature>
<accession>A0A9X2FCX3</accession>
<keyword evidence="5" id="KW-1185">Reference proteome</keyword>
<dbReference type="EMBL" id="JAMXLR010000062">
    <property type="protein sequence ID" value="MCO6045893.1"/>
    <property type="molecule type" value="Genomic_DNA"/>
</dbReference>
<dbReference type="RefSeq" id="WP_252854009.1">
    <property type="nucleotide sequence ID" value="NZ_JAMXLR010000062.1"/>
</dbReference>
<feature type="binding site" evidence="2">
    <location>
        <position position="267"/>
    </location>
    <ligand>
        <name>Zn(2+)</name>
        <dbReference type="ChEBI" id="CHEBI:29105"/>
        <note>catalytic</note>
    </ligand>
</feature>
<dbReference type="PANTHER" id="PTHR34217:SF1">
    <property type="entry name" value="CARBOXYPEPTIDASE 1"/>
    <property type="match status" value="1"/>
</dbReference>
<dbReference type="PIRSF" id="PIRSF006615">
    <property type="entry name" value="Zn_crbxpep_Taq"/>
    <property type="match status" value="1"/>
</dbReference>
<dbReference type="PANTHER" id="PTHR34217">
    <property type="entry name" value="METAL-DEPENDENT CARBOXYPEPTIDASE"/>
    <property type="match status" value="1"/>
</dbReference>
<dbReference type="CDD" id="cd06460">
    <property type="entry name" value="M32_Taq"/>
    <property type="match status" value="1"/>
</dbReference>
<evidence type="ECO:0000256" key="2">
    <source>
        <dbReference type="PIRSR" id="PIRSR006615-1"/>
    </source>
</evidence>
<organism evidence="4 5">
    <name type="scientific">Aeoliella straminimaris</name>
    <dbReference type="NCBI Taxonomy" id="2954799"/>
    <lineage>
        <taxon>Bacteria</taxon>
        <taxon>Pseudomonadati</taxon>
        <taxon>Planctomycetota</taxon>
        <taxon>Planctomycetia</taxon>
        <taxon>Pirellulales</taxon>
        <taxon>Lacipirellulaceae</taxon>
        <taxon>Aeoliella</taxon>
    </lineage>
</organism>
<gene>
    <name evidence="4" type="ORF">NG895_18490</name>
</gene>
<comment type="function">
    <text evidence="1">Broad specificity carboxypetidase that releases amino acids sequentially from the C-terminus, including neutral, aromatic, polar and basic residues.</text>
</comment>
<keyword evidence="2" id="KW-0862">Zinc</keyword>
<evidence type="ECO:0000256" key="3">
    <source>
        <dbReference type="PIRSR" id="PIRSR006615-2"/>
    </source>
</evidence>
<keyword evidence="1 2" id="KW-0479">Metal-binding</keyword>
<keyword evidence="1 4" id="KW-0121">Carboxypeptidase</keyword>
<dbReference type="GO" id="GO:0006508">
    <property type="term" value="P:proteolysis"/>
    <property type="evidence" value="ECO:0007669"/>
    <property type="project" value="UniProtKB-UniRule"/>
</dbReference>
<dbReference type="AlphaFoldDB" id="A0A9X2FCX3"/>
<evidence type="ECO:0000313" key="5">
    <source>
        <dbReference type="Proteomes" id="UP001155241"/>
    </source>
</evidence>
<evidence type="ECO:0000313" key="4">
    <source>
        <dbReference type="EMBL" id="MCO6045893.1"/>
    </source>
</evidence>
<comment type="similarity">
    <text evidence="1">Belongs to the peptidase M32 family.</text>
</comment>
<dbReference type="InterPro" id="IPR001333">
    <property type="entry name" value="Peptidase_M32_Taq"/>
</dbReference>
<dbReference type="Gene3D" id="1.10.1370.30">
    <property type="match status" value="1"/>
</dbReference>
<dbReference type="PRINTS" id="PR00998">
    <property type="entry name" value="CRBOXYPTASET"/>
</dbReference>
<dbReference type="GO" id="GO:0046872">
    <property type="term" value="F:metal ion binding"/>
    <property type="evidence" value="ECO:0007669"/>
    <property type="project" value="UniProtKB-KW"/>
</dbReference>
<sequence length="503" mass="56341">MDSAETYQQLCNYVRESALLHSAASVLEWEEQTYMPPAAGEYRSDQLSLLATMSHERATAPQVGEWLDTLADSDLATDPANPASAVVRELRRSYDRQTKLPLKLVAALARATSRGQQVWTEARKENDFAKFAPYLAEIIKLKREEADAVGYTGCRYDALLDDYEPHATAAEVGPVLKSLGESLVPIVAAISESSQKPNSEIFNRDYPIDMQTSFGQAVATQMGFDFRSGRLDVTAHPFCTTLGPHDVRLTTRFDTTDLRPGFFSILHEAGHGLYEQGLPSEDYGLPTGESVSLGIHESQSRMWEILVGLSRPFWNHFYPKLQDAFPQSLADTPLEEFYFAINESTPSLIRVEADEATYNLHILIRFELEVALLEGDLDVDALPAAWNEKYRKYLGIDPPNDAMGVMQDVHWSAGMLGYFPTYSLGNLYAAQFFAQAHEDLGDLDGQIARGEFAPLLDWLHTNIHQHGQRYPASELVQRITGRPLSSEALLKHLKDKFGELYRL</sequence>
<protein>
    <recommendedName>
        <fullName evidence="1">Metal-dependent carboxypeptidase</fullName>
        <ecNumber evidence="1">3.4.17.19</ecNumber>
    </recommendedName>
</protein>
<evidence type="ECO:0000256" key="1">
    <source>
        <dbReference type="PIRNR" id="PIRNR006615"/>
    </source>
</evidence>
<dbReference type="Proteomes" id="UP001155241">
    <property type="component" value="Unassembled WGS sequence"/>
</dbReference>
<comment type="caution">
    <text evidence="4">The sequence shown here is derived from an EMBL/GenBank/DDBJ whole genome shotgun (WGS) entry which is preliminary data.</text>
</comment>
<keyword evidence="1" id="KW-0378">Hydrolase</keyword>
<feature type="binding site" evidence="2">
    <location>
        <position position="271"/>
    </location>
    <ligand>
        <name>Zn(2+)</name>
        <dbReference type="ChEBI" id="CHEBI:29105"/>
        <note>catalytic</note>
    </ligand>
</feature>
<dbReference type="GO" id="GO:0004181">
    <property type="term" value="F:metallocarboxypeptidase activity"/>
    <property type="evidence" value="ECO:0007669"/>
    <property type="project" value="UniProtKB-UniRule"/>
</dbReference>
<keyword evidence="1" id="KW-0645">Protease</keyword>
<comment type="catalytic activity">
    <reaction evidence="1">
        <text>Release of a C-terminal amino acid with broad specificity, except for -Pro.</text>
        <dbReference type="EC" id="3.4.17.19"/>
    </reaction>
</comment>
<comment type="cofactor">
    <cofactor evidence="2">
        <name>Zn(2+)</name>
        <dbReference type="ChEBI" id="CHEBI:29105"/>
    </cofactor>
    <text evidence="2">Binds 1 zinc ion per subunit.</text>
</comment>
<dbReference type="PROSITE" id="PS52034">
    <property type="entry name" value="PEPTIDASE_M32"/>
    <property type="match status" value="1"/>
</dbReference>
<dbReference type="Pfam" id="PF02074">
    <property type="entry name" value="Peptidase_M32"/>
    <property type="match status" value="1"/>
</dbReference>